<protein>
    <submittedName>
        <fullName evidence="1">Teichuronopeptide biosynthesis TupA-like protein</fullName>
    </submittedName>
</protein>
<dbReference type="Proteomes" id="UP000256919">
    <property type="component" value="Unassembled WGS sequence"/>
</dbReference>
<reference evidence="1 2" key="1">
    <citation type="submission" date="2018-07" db="EMBL/GenBank/DDBJ databases">
        <title>Genomic Encyclopedia of Type Strains, Phase III (KMG-III): the genomes of soil and plant-associated and newly described type strains.</title>
        <authorList>
            <person name="Whitman W."/>
        </authorList>
    </citation>
    <scope>NUCLEOTIDE SEQUENCE [LARGE SCALE GENOMIC DNA]</scope>
    <source>
        <strain evidence="1 2">CECT 7948</strain>
    </source>
</reference>
<proteinExistence type="predicted"/>
<dbReference type="EMBL" id="QREI01000002">
    <property type="protein sequence ID" value="REE25794.1"/>
    <property type="molecule type" value="Genomic_DNA"/>
</dbReference>
<dbReference type="RefSeq" id="WP_115808767.1">
    <property type="nucleotide sequence ID" value="NZ_QREI01000002.1"/>
</dbReference>
<dbReference type="Pfam" id="PF14305">
    <property type="entry name" value="ATPgrasp_TupA"/>
    <property type="match status" value="1"/>
</dbReference>
<dbReference type="AlphaFoldDB" id="A0A3D9N495"/>
<dbReference type="OrthoDB" id="9791827at2"/>
<dbReference type="InterPro" id="IPR029465">
    <property type="entry name" value="ATPgrasp_TupA"/>
</dbReference>
<keyword evidence="2" id="KW-1185">Reference proteome</keyword>
<comment type="caution">
    <text evidence="1">The sequence shown here is derived from an EMBL/GenBank/DDBJ whole genome shotgun (WGS) entry which is preliminary data.</text>
</comment>
<name>A0A3D9N495_9FLAO</name>
<gene>
    <name evidence="1" type="ORF">DFQ09_102385</name>
</gene>
<organism evidence="1 2">
    <name type="scientific">Winogradskyella pacifica</name>
    <dbReference type="NCBI Taxonomy" id="664642"/>
    <lineage>
        <taxon>Bacteria</taxon>
        <taxon>Pseudomonadati</taxon>
        <taxon>Bacteroidota</taxon>
        <taxon>Flavobacteriia</taxon>
        <taxon>Flavobacteriales</taxon>
        <taxon>Flavobacteriaceae</taxon>
        <taxon>Winogradskyella</taxon>
    </lineage>
</organism>
<accession>A0A3D9N495</accession>
<sequence>MYQNNNNSIFITIRQLVSNGYRKSNIGYTILRPFYKLYELVLRLIPDKIIIKNSFKKHMGYNLDLENPQTLNEKMNWLKLYNRKDLQTLVADKYKVRTYVEEKIGSEFLIPLLYHTKNSKDLIPENLPESDFIIKTNHDSSGGLIVRDKTQLDWNSVRKRFKHLLKENHYYSTREWQYKNIEPRIVVEKLLTNEDGSIPIDYKLHCFNGELSFIMIDFDRHGDLRTRNLYDRNWNLIPCNWGRPYGKELKKPENLDEMIRVAEILAKDFTYVRVDFYLVKGKIFFGEITFHHASGFQAFIQKDYDYKFGKQLKIKTLE</sequence>
<evidence type="ECO:0000313" key="1">
    <source>
        <dbReference type="EMBL" id="REE25794.1"/>
    </source>
</evidence>
<evidence type="ECO:0000313" key="2">
    <source>
        <dbReference type="Proteomes" id="UP000256919"/>
    </source>
</evidence>